<dbReference type="Proteomes" id="UP001266305">
    <property type="component" value="Unassembled WGS sequence"/>
</dbReference>
<proteinExistence type="predicted"/>
<evidence type="ECO:0000313" key="2">
    <source>
        <dbReference type="Proteomes" id="UP001266305"/>
    </source>
</evidence>
<accession>A0ABQ9V3A9</accession>
<dbReference type="EMBL" id="JASSZA010000008">
    <property type="protein sequence ID" value="KAK2103859.1"/>
    <property type="molecule type" value="Genomic_DNA"/>
</dbReference>
<organism evidence="1 2">
    <name type="scientific">Saguinus oedipus</name>
    <name type="common">Cotton-top tamarin</name>
    <name type="synonym">Oedipomidas oedipus</name>
    <dbReference type="NCBI Taxonomy" id="9490"/>
    <lineage>
        <taxon>Eukaryota</taxon>
        <taxon>Metazoa</taxon>
        <taxon>Chordata</taxon>
        <taxon>Craniata</taxon>
        <taxon>Vertebrata</taxon>
        <taxon>Euteleostomi</taxon>
        <taxon>Mammalia</taxon>
        <taxon>Eutheria</taxon>
        <taxon>Euarchontoglires</taxon>
        <taxon>Primates</taxon>
        <taxon>Haplorrhini</taxon>
        <taxon>Platyrrhini</taxon>
        <taxon>Cebidae</taxon>
        <taxon>Callitrichinae</taxon>
        <taxon>Saguinus</taxon>
    </lineage>
</organism>
<gene>
    <name evidence="1" type="ORF">P7K49_017715</name>
</gene>
<name>A0ABQ9V3A9_SAGOE</name>
<sequence>MEAGTEKSVFPLPEPQDFFLASQVKFEDLIKDLRKLKRQLEDISLSKNINTCLGACITPIEEFYGGFRECVNVEMEPRVPEAELEEMKGFNQEYFNTKT</sequence>
<comment type="caution">
    <text evidence="1">The sequence shown here is derived from an EMBL/GenBank/DDBJ whole genome shotgun (WGS) entry which is preliminary data.</text>
</comment>
<keyword evidence="2" id="KW-1185">Reference proteome</keyword>
<evidence type="ECO:0000313" key="1">
    <source>
        <dbReference type="EMBL" id="KAK2103859.1"/>
    </source>
</evidence>
<protein>
    <submittedName>
        <fullName evidence="1">Uncharacterized protein</fullName>
    </submittedName>
</protein>
<reference evidence="1 2" key="1">
    <citation type="submission" date="2023-05" db="EMBL/GenBank/DDBJ databases">
        <title>B98-5 Cell Line De Novo Hybrid Assembly: An Optical Mapping Approach.</title>
        <authorList>
            <person name="Kananen K."/>
            <person name="Auerbach J.A."/>
            <person name="Kautto E."/>
            <person name="Blachly J.S."/>
        </authorList>
    </citation>
    <scope>NUCLEOTIDE SEQUENCE [LARGE SCALE GENOMIC DNA]</scope>
    <source>
        <strain evidence="1">B95-8</strain>
        <tissue evidence="1">Cell line</tissue>
    </source>
</reference>